<feature type="domain" description="Tyrosine-protein phosphatase" evidence="4">
    <location>
        <begin position="916"/>
        <end position="1058"/>
    </location>
</feature>
<dbReference type="Gene3D" id="3.90.190.10">
    <property type="entry name" value="Protein tyrosine phosphatase superfamily"/>
    <property type="match status" value="2"/>
</dbReference>
<keyword evidence="3" id="KW-0812">Transmembrane</keyword>
<dbReference type="InterPro" id="IPR000242">
    <property type="entry name" value="PTP_cat"/>
</dbReference>
<dbReference type="InterPro" id="IPR036116">
    <property type="entry name" value="FN3_sf"/>
</dbReference>
<feature type="domain" description="Tyrosine-protein phosphatase" evidence="4">
    <location>
        <begin position="435"/>
        <end position="547"/>
    </location>
</feature>
<feature type="compositionally biased region" description="Basic and acidic residues" evidence="2">
    <location>
        <begin position="1155"/>
        <end position="1169"/>
    </location>
</feature>
<organism evidence="5 6">
    <name type="scientific">Penaeus vannamei</name>
    <name type="common">Whiteleg shrimp</name>
    <name type="synonym">Litopenaeus vannamei</name>
    <dbReference type="NCBI Taxonomy" id="6689"/>
    <lineage>
        <taxon>Eukaryota</taxon>
        <taxon>Metazoa</taxon>
        <taxon>Ecdysozoa</taxon>
        <taxon>Arthropoda</taxon>
        <taxon>Crustacea</taxon>
        <taxon>Multicrustacea</taxon>
        <taxon>Malacostraca</taxon>
        <taxon>Eumalacostraca</taxon>
        <taxon>Eucarida</taxon>
        <taxon>Decapoda</taxon>
        <taxon>Dendrobranchiata</taxon>
        <taxon>Penaeoidea</taxon>
        <taxon>Penaeidae</taxon>
        <taxon>Penaeus</taxon>
    </lineage>
</organism>
<dbReference type="SUPFAM" id="SSF49265">
    <property type="entry name" value="Fibronectin type III"/>
    <property type="match status" value="1"/>
</dbReference>
<dbReference type="Pfam" id="PF00102">
    <property type="entry name" value="Y_phosphatase"/>
    <property type="match status" value="2"/>
</dbReference>
<protein>
    <submittedName>
        <fullName evidence="5">Putative receptor-type tyrosine-protein phosphatase delta-like</fullName>
    </submittedName>
</protein>
<evidence type="ECO:0000313" key="5">
    <source>
        <dbReference type="EMBL" id="ROT67144.1"/>
    </source>
</evidence>
<evidence type="ECO:0000256" key="3">
    <source>
        <dbReference type="SAM" id="Phobius"/>
    </source>
</evidence>
<dbReference type="EMBL" id="QCYY01002843">
    <property type="protein sequence ID" value="ROT67144.1"/>
    <property type="molecule type" value="Genomic_DNA"/>
</dbReference>
<evidence type="ECO:0000256" key="2">
    <source>
        <dbReference type="SAM" id="MobiDB-lite"/>
    </source>
</evidence>
<dbReference type="PANTHER" id="PTHR19134">
    <property type="entry name" value="RECEPTOR-TYPE TYROSINE-PROTEIN PHOSPHATASE"/>
    <property type="match status" value="1"/>
</dbReference>
<keyword evidence="3" id="KW-0472">Membrane</keyword>
<feature type="region of interest" description="Disordered" evidence="2">
    <location>
        <begin position="1137"/>
        <end position="1169"/>
    </location>
</feature>
<dbReference type="PANTHER" id="PTHR19134:SF527">
    <property type="entry name" value="TYROSINE-PROTEIN PHOSPHATASE NON-RECEPTOR TYPE 7"/>
    <property type="match status" value="1"/>
</dbReference>
<name>A0A3R7SMF7_PENVA</name>
<dbReference type="GO" id="GO:0004725">
    <property type="term" value="F:protein tyrosine phosphatase activity"/>
    <property type="evidence" value="ECO:0007669"/>
    <property type="project" value="UniProtKB-EC"/>
</dbReference>
<keyword evidence="3" id="KW-1133">Transmembrane helix</keyword>
<dbReference type="OrthoDB" id="6362880at2759"/>
<keyword evidence="5" id="KW-0675">Receptor</keyword>
<reference evidence="5 6" key="2">
    <citation type="submission" date="2019-01" db="EMBL/GenBank/DDBJ databases">
        <title>The decoding of complex shrimp genome reveals the adaptation for benthos swimmer, frequently molting mechanism and breeding impact on genome.</title>
        <authorList>
            <person name="Sun Y."/>
            <person name="Gao Y."/>
            <person name="Yu Y."/>
        </authorList>
    </citation>
    <scope>NUCLEOTIDE SEQUENCE [LARGE SCALE GENOMIC DNA]</scope>
    <source>
        <tissue evidence="5">Muscle</tissue>
    </source>
</reference>
<keyword evidence="6" id="KW-1185">Reference proteome</keyword>
<dbReference type="Proteomes" id="UP000283509">
    <property type="component" value="Unassembled WGS sequence"/>
</dbReference>
<proteinExistence type="predicted"/>
<feature type="transmembrane region" description="Helical" evidence="3">
    <location>
        <begin position="635"/>
        <end position="653"/>
    </location>
</feature>
<dbReference type="PROSITE" id="PS50055">
    <property type="entry name" value="TYR_PHOSPHATASE_PTP"/>
    <property type="match status" value="2"/>
</dbReference>
<dbReference type="SUPFAM" id="SSF52799">
    <property type="entry name" value="(Phosphotyrosine protein) phosphatases II"/>
    <property type="match status" value="2"/>
</dbReference>
<sequence length="1169" mass="128491">MKPISCPGGRSFLGKNTTDNSTKISVCPYCKIILEVQAGNEEGISDMETTDFETEAARPTSRVRATHCSPTACSASLTDGCDTYNGPDMAIEYTFLPEGSERQRCHEKTFNGSQTSRRVPLGEVLDLDSLKENLLPYTTYRFEGLMPGRQYNLTVNVCNRRMCSDSVWTLNWTVPESPSVHGTLTWISNQPSSTTVYLPYILRKSSVDVHNKQYVMVREDEGDTAKWGDAEYLISLAKGWDKQRDISDVEWISADDEVARAPDVRFIIGDNTTRHGVHNHPIESDKCYLVAVVSVATAGPHERYHVSDAKPLCNGPRPILVAVGIIFGIVLLLALTAVALQLRYGKQISQKNISVAAVENSNGPIGNAEPSRGFEIPAQTKPLLVRQESTEFMSSLEPKEEYTHRESHIYENLGRKISQEHLEAYLARAINSQDIDFEFKSVPVSMPKSCSYGERMENKRKNRYRNNLPYDDTRIELPMLPDQPFSDYINASLIQGHVEGTDYIATQGPKDYRNDTVSDFWRMVWHCRSNIIIMVANLVENGQDVSYVSERSKKGMCSLITSTSLSPPPPTLPHMPSSLPPPLLTCPLSAPFPPSRSVSYPQPLLSLSIPVCPVLSLFSSAFPRSHSSLSLGSRPLSHLCVSLISLLLLLYSFSFPLSLISPSLLPALSPPPSALSSSFPPAIRLLSSAPSASPIPSLPRFPAALFSPPLLPALSYASHPSSFPRSSASSSAPSPHLGLGLRPPLPPSRSSLLIPSLLPALPPSLPLLFRSPLASSCLPASLLPSYSALSASPLPALLPALPPSSPPSFPLSLPPSRSPLLLYINLSTYLSFCNHAPSSHHGVPHNPFGLALMVSAIREQEAEGPTSRPLQIQYNFGHRILQEFLFGINTSFACGDFPKELSRLRETDTEDGASVLEMQYKKLKNLPKVLSFIMAKNPACASLNRNPDILPADNRMVFVQSLGGGLENQYVNAVRLNSLDRKDAYIAAEYPQQHTMQSIWALVYERRIPVWVLMQTFPENDQEYPSVIPALERQQVGQFLLTLTGLQSYQNFVEYYIEIAVQGSRMASPHMCVLGRNERLAARPGPPILSGASLAVAGNDAVIHFTRPPLPYAVLLPHTCRIPLQLFDQMDKGGCSAKADARQPRCGRLGAAPSKKVEKGPRKDAGEKE</sequence>
<evidence type="ECO:0000256" key="1">
    <source>
        <dbReference type="ARBA" id="ARBA00051722"/>
    </source>
</evidence>
<reference evidence="5 6" key="1">
    <citation type="submission" date="2018-04" db="EMBL/GenBank/DDBJ databases">
        <authorList>
            <person name="Zhang X."/>
            <person name="Yuan J."/>
            <person name="Li F."/>
            <person name="Xiang J."/>
        </authorList>
    </citation>
    <scope>NUCLEOTIDE SEQUENCE [LARGE SCALE GENOMIC DNA]</scope>
    <source>
        <tissue evidence="5">Muscle</tissue>
    </source>
</reference>
<gene>
    <name evidence="5" type="ORF">C7M84_014788</name>
</gene>
<comment type="catalytic activity">
    <reaction evidence="1">
        <text>O-phospho-L-tyrosyl-[protein] + H2O = L-tyrosyl-[protein] + phosphate</text>
        <dbReference type="Rhea" id="RHEA:10684"/>
        <dbReference type="Rhea" id="RHEA-COMP:10136"/>
        <dbReference type="Rhea" id="RHEA-COMP:20101"/>
        <dbReference type="ChEBI" id="CHEBI:15377"/>
        <dbReference type="ChEBI" id="CHEBI:43474"/>
        <dbReference type="ChEBI" id="CHEBI:46858"/>
        <dbReference type="ChEBI" id="CHEBI:61978"/>
        <dbReference type="EC" id="3.1.3.48"/>
    </reaction>
</comment>
<comment type="caution">
    <text evidence="5">The sequence shown here is derived from an EMBL/GenBank/DDBJ whole genome shotgun (WGS) entry which is preliminary data.</text>
</comment>
<feature type="transmembrane region" description="Helical" evidence="3">
    <location>
        <begin position="319"/>
        <end position="342"/>
    </location>
</feature>
<dbReference type="STRING" id="6689.A0A3R7SMF7"/>
<dbReference type="AlphaFoldDB" id="A0A3R7SMF7"/>
<accession>A0A3R7SMF7</accession>
<evidence type="ECO:0000259" key="4">
    <source>
        <dbReference type="PROSITE" id="PS50055"/>
    </source>
</evidence>
<dbReference type="InterPro" id="IPR050348">
    <property type="entry name" value="Protein-Tyr_Phosphatase"/>
</dbReference>
<evidence type="ECO:0000313" key="6">
    <source>
        <dbReference type="Proteomes" id="UP000283509"/>
    </source>
</evidence>
<dbReference type="SMART" id="SM00194">
    <property type="entry name" value="PTPc"/>
    <property type="match status" value="1"/>
</dbReference>
<dbReference type="InterPro" id="IPR029021">
    <property type="entry name" value="Prot-tyrosine_phosphatase-like"/>
</dbReference>